<dbReference type="SMART" id="SM00462">
    <property type="entry name" value="PTB"/>
    <property type="match status" value="1"/>
</dbReference>
<keyword evidence="1" id="KW-0677">Repeat</keyword>
<evidence type="ECO:0000259" key="5">
    <source>
        <dbReference type="PROSITE" id="PS01179"/>
    </source>
</evidence>
<dbReference type="SUPFAM" id="SSF48403">
    <property type="entry name" value="Ankyrin repeat"/>
    <property type="match status" value="1"/>
</dbReference>
<organism evidence="6 7">
    <name type="scientific">Drosophila mojavensis</name>
    <name type="common">Fruit fly</name>
    <dbReference type="NCBI Taxonomy" id="7230"/>
    <lineage>
        <taxon>Eukaryota</taxon>
        <taxon>Metazoa</taxon>
        <taxon>Ecdysozoa</taxon>
        <taxon>Arthropoda</taxon>
        <taxon>Hexapoda</taxon>
        <taxon>Insecta</taxon>
        <taxon>Pterygota</taxon>
        <taxon>Neoptera</taxon>
        <taxon>Endopterygota</taxon>
        <taxon>Diptera</taxon>
        <taxon>Brachycera</taxon>
        <taxon>Muscomorpha</taxon>
        <taxon>Ephydroidea</taxon>
        <taxon>Drosophilidae</taxon>
        <taxon>Drosophila</taxon>
    </lineage>
</organism>
<dbReference type="Gene3D" id="2.30.29.30">
    <property type="entry name" value="Pleckstrin-homology domain (PH domain)/Phosphotyrosine-binding domain (PTB)"/>
    <property type="match status" value="1"/>
</dbReference>
<evidence type="ECO:0000313" key="7">
    <source>
        <dbReference type="Proteomes" id="UP000009192"/>
    </source>
</evidence>
<dbReference type="EMBL" id="CH933806">
    <property type="protein sequence ID" value="KRG01182.1"/>
    <property type="molecule type" value="Genomic_DNA"/>
</dbReference>
<dbReference type="PROSITE" id="PS50088">
    <property type="entry name" value="ANK_REPEAT"/>
    <property type="match status" value="4"/>
</dbReference>
<keyword evidence="7" id="KW-1185">Reference proteome</keyword>
<dbReference type="PROSITE" id="PS01179">
    <property type="entry name" value="PID"/>
    <property type="match status" value="1"/>
</dbReference>
<dbReference type="Pfam" id="PF13637">
    <property type="entry name" value="Ank_4"/>
    <property type="match status" value="1"/>
</dbReference>
<dbReference type="FunCoup" id="A0A0Q9X952">
    <property type="interactions" value="113"/>
</dbReference>
<dbReference type="Gene3D" id="1.25.40.20">
    <property type="entry name" value="Ankyrin repeat-containing domain"/>
    <property type="match status" value="3"/>
</dbReference>
<evidence type="ECO:0000256" key="4">
    <source>
        <dbReference type="SAM" id="MobiDB-lite"/>
    </source>
</evidence>
<evidence type="ECO:0000256" key="1">
    <source>
        <dbReference type="ARBA" id="ARBA00022737"/>
    </source>
</evidence>
<accession>A0A0Q9X952</accession>
<dbReference type="InterPro" id="IPR036770">
    <property type="entry name" value="Ankyrin_rpt-contain_sf"/>
</dbReference>
<name>A0A0Q9X952_DROMO</name>
<feature type="repeat" description="ANK" evidence="3">
    <location>
        <begin position="139"/>
        <end position="171"/>
    </location>
</feature>
<dbReference type="Pfam" id="PF12796">
    <property type="entry name" value="Ank_2"/>
    <property type="match status" value="2"/>
</dbReference>
<proteinExistence type="predicted"/>
<dbReference type="InterPro" id="IPR002110">
    <property type="entry name" value="Ankyrin_rpt"/>
</dbReference>
<dbReference type="GO" id="GO:0005829">
    <property type="term" value="C:cytosol"/>
    <property type="evidence" value="ECO:0007669"/>
    <property type="project" value="TreeGrafter"/>
</dbReference>
<dbReference type="PANTHER" id="PTHR24174">
    <property type="entry name" value="ANKYRIN REPEAT AND STERILE ALPHA MOTIF DOMAIN-CONTAINING PROTEIN 1"/>
    <property type="match status" value="1"/>
</dbReference>
<dbReference type="InterPro" id="IPR033635">
    <property type="entry name" value="ANKS1/Caskin"/>
</dbReference>
<dbReference type="OrthoDB" id="5314041at2759"/>
<dbReference type="InParanoid" id="A0A0Q9X952"/>
<protein>
    <submittedName>
        <fullName evidence="6">Uncharacterized protein, isoform F</fullName>
    </submittedName>
</protein>
<keyword evidence="2 3" id="KW-0040">ANK repeat</keyword>
<dbReference type="Proteomes" id="UP000009192">
    <property type="component" value="Unassembled WGS sequence"/>
</dbReference>
<evidence type="ECO:0000256" key="2">
    <source>
        <dbReference type="ARBA" id="ARBA00023043"/>
    </source>
</evidence>
<feature type="repeat" description="ANK" evidence="3">
    <location>
        <begin position="230"/>
        <end position="262"/>
    </location>
</feature>
<sequence>MRQRVGKRDLFTLKGCGWGWAPMGKDQHLLEAARSGDIKTVGKLLELMTKRHGPLSSFRRSLNINCQDVNGYTSLHHACLNGHSAVVRLLLAHNAEVDVPDIRGTTPLFLASWAGYQDIVKMLLFHSCKPANPNAQTIDNETPLHSSAQHGHTNVVAILLSYGADPTIRNNSFQTALDLAAQFGRLQAVQTLLRADPDLIAPYRRHDEDEVAEMLGYSHQYSPTPTKHIFTHTCLHLASRNGHKKVVETLLAAGVDVNILTNAGSALHEAALCGKKSVVVTLLRAGIDVHATDGNGRTALELLSDYPPHVTYEIAAIIKEYTELTESQMLRRNQTQLVNHIDSSSSLPKRLYEKNVQRPKQAKLSDPSKQRNKQVPPPNGLSHSLSSLDNYIKRPTNYLDMKPIRPQKSVSDMHTLEPREELWPSYKPVYKLPYQSALLGSAQTFSNGSIPSRSYEYINLLKPSSSSEERSNHSSGSGAPQAQPRSDYVEMKVQTPVQTPMQAPLQAPVPMPRTRLNLDYENILPRQSVDNNNNNNNNINNSIKHIARHSPTPDYPPPTVVEAETTIFSFMQPPRLDDSQISCSSDQVEEFVGDEPFAGLFKGSTLNLALDVVDGRGLRSPSMVRNVNAFNPRRSLSKQRFSTTGEDFSASRVWAEIDTIFENIGNEVCIVEPEPGEKMEQEVDEDREQEQEMEQQQDEMHSEQLQPSSMEDARQSLHIRNPEDLLLVKSPSPASHWCHSPYTLVYGEIHYSVYYLGSTVIRQLQGTISTRKSIQKLKIDEKLKAASSVSDISLLENCNTSTKYLKAANLQTRLQVDISVSCMGVKFIDHELKTAICSHDIENINCVCQDAEDMRYFAYITKEQELHYCHVFMVDNLELANEIILTLGQAFEVAYQLALSSQSTPIIQTDEC</sequence>
<dbReference type="InterPro" id="IPR006020">
    <property type="entry name" value="PTB/PI_dom"/>
</dbReference>
<gene>
    <name evidence="6" type="primary">Dmoj\GI24433</name>
    <name evidence="6" type="ORF">Dmoj_GI24433</name>
</gene>
<feature type="region of interest" description="Disordered" evidence="4">
    <location>
        <begin position="463"/>
        <end position="486"/>
    </location>
</feature>
<dbReference type="PROSITE" id="PS50297">
    <property type="entry name" value="ANK_REP_REGION"/>
    <property type="match status" value="4"/>
</dbReference>
<reference evidence="6 7" key="1">
    <citation type="journal article" date="2007" name="Nature">
        <title>Evolution of genes and genomes on the Drosophila phylogeny.</title>
        <authorList>
            <consortium name="Drosophila 12 Genomes Consortium"/>
            <person name="Clark A.G."/>
            <person name="Eisen M.B."/>
            <person name="Smith D.R."/>
            <person name="Bergman C.M."/>
            <person name="Oliver B."/>
            <person name="Markow T.A."/>
            <person name="Kaufman T.C."/>
            <person name="Kellis M."/>
            <person name="Gelbart W."/>
            <person name="Iyer V.N."/>
            <person name="Pollard D.A."/>
            <person name="Sackton T.B."/>
            <person name="Larracuente A.M."/>
            <person name="Singh N.D."/>
            <person name="Abad J.P."/>
            <person name="Abt D.N."/>
            <person name="Adryan B."/>
            <person name="Aguade M."/>
            <person name="Akashi H."/>
            <person name="Anderson W.W."/>
            <person name="Aquadro C.F."/>
            <person name="Ardell D.H."/>
            <person name="Arguello R."/>
            <person name="Artieri C.G."/>
            <person name="Barbash D.A."/>
            <person name="Barker D."/>
            <person name="Barsanti P."/>
            <person name="Batterham P."/>
            <person name="Batzoglou S."/>
            <person name="Begun D."/>
            <person name="Bhutkar A."/>
            <person name="Blanco E."/>
            <person name="Bosak S.A."/>
            <person name="Bradley R.K."/>
            <person name="Brand A.D."/>
            <person name="Brent M.R."/>
            <person name="Brooks A.N."/>
            <person name="Brown R.H."/>
            <person name="Butlin R.K."/>
            <person name="Caggese C."/>
            <person name="Calvi B.R."/>
            <person name="Bernardo de Carvalho A."/>
            <person name="Caspi A."/>
            <person name="Castrezana S."/>
            <person name="Celniker S.E."/>
            <person name="Chang J.L."/>
            <person name="Chapple C."/>
            <person name="Chatterji S."/>
            <person name="Chinwalla A."/>
            <person name="Civetta A."/>
            <person name="Clifton S.W."/>
            <person name="Comeron J.M."/>
            <person name="Costello J.C."/>
            <person name="Coyne J.A."/>
            <person name="Daub J."/>
            <person name="David R.G."/>
            <person name="Delcher A.L."/>
            <person name="Delehaunty K."/>
            <person name="Do C.B."/>
            <person name="Ebling H."/>
            <person name="Edwards K."/>
            <person name="Eickbush T."/>
            <person name="Evans J.D."/>
            <person name="Filipski A."/>
            <person name="Findeiss S."/>
            <person name="Freyhult E."/>
            <person name="Fulton L."/>
            <person name="Fulton R."/>
            <person name="Garcia A.C."/>
            <person name="Gardiner A."/>
            <person name="Garfield D.A."/>
            <person name="Garvin B.E."/>
            <person name="Gibson G."/>
            <person name="Gilbert D."/>
            <person name="Gnerre S."/>
            <person name="Godfrey J."/>
            <person name="Good R."/>
            <person name="Gotea V."/>
            <person name="Gravely B."/>
            <person name="Greenberg A.J."/>
            <person name="Griffiths-Jones S."/>
            <person name="Gross S."/>
            <person name="Guigo R."/>
            <person name="Gustafson E.A."/>
            <person name="Haerty W."/>
            <person name="Hahn M.W."/>
            <person name="Halligan D.L."/>
            <person name="Halpern A.L."/>
            <person name="Halter G.M."/>
            <person name="Han M.V."/>
            <person name="Heger A."/>
            <person name="Hillier L."/>
            <person name="Hinrichs A.S."/>
            <person name="Holmes I."/>
            <person name="Hoskins R.A."/>
            <person name="Hubisz M.J."/>
            <person name="Hultmark D."/>
            <person name="Huntley M.A."/>
            <person name="Jaffe D.B."/>
            <person name="Jagadeeshan S."/>
            <person name="Jeck W.R."/>
            <person name="Johnson J."/>
            <person name="Jones C.D."/>
            <person name="Jordan W.C."/>
            <person name="Karpen G.H."/>
            <person name="Kataoka E."/>
            <person name="Keightley P.D."/>
            <person name="Kheradpour P."/>
            <person name="Kirkness E.F."/>
            <person name="Koerich L.B."/>
            <person name="Kristiansen K."/>
            <person name="Kudrna D."/>
            <person name="Kulathinal R.J."/>
            <person name="Kumar S."/>
            <person name="Kwok R."/>
            <person name="Lander E."/>
            <person name="Langley C.H."/>
            <person name="Lapoint R."/>
            <person name="Lazzaro B.P."/>
            <person name="Lee S.J."/>
            <person name="Levesque L."/>
            <person name="Li R."/>
            <person name="Lin C.F."/>
            <person name="Lin M.F."/>
            <person name="Lindblad-Toh K."/>
            <person name="Llopart A."/>
            <person name="Long M."/>
            <person name="Low L."/>
            <person name="Lozovsky E."/>
            <person name="Lu J."/>
            <person name="Luo M."/>
            <person name="Machado C.A."/>
            <person name="Makalowski W."/>
            <person name="Marzo M."/>
            <person name="Matsuda M."/>
            <person name="Matzkin L."/>
            <person name="McAllister B."/>
            <person name="McBride C.S."/>
            <person name="McKernan B."/>
            <person name="McKernan K."/>
            <person name="Mendez-Lago M."/>
            <person name="Minx P."/>
            <person name="Mollenhauer M.U."/>
            <person name="Montooth K."/>
            <person name="Mount S.M."/>
            <person name="Mu X."/>
            <person name="Myers E."/>
            <person name="Negre B."/>
            <person name="Newfeld S."/>
            <person name="Nielsen R."/>
            <person name="Noor M.A."/>
            <person name="O'Grady P."/>
            <person name="Pachter L."/>
            <person name="Papaceit M."/>
            <person name="Parisi M.J."/>
            <person name="Parisi M."/>
            <person name="Parts L."/>
            <person name="Pedersen J.S."/>
            <person name="Pesole G."/>
            <person name="Phillippy A.M."/>
            <person name="Ponting C.P."/>
            <person name="Pop M."/>
            <person name="Porcelli D."/>
            <person name="Powell J.R."/>
            <person name="Prohaska S."/>
            <person name="Pruitt K."/>
            <person name="Puig M."/>
            <person name="Quesneville H."/>
            <person name="Ram K.R."/>
            <person name="Rand D."/>
            <person name="Rasmussen M.D."/>
            <person name="Reed L.K."/>
            <person name="Reenan R."/>
            <person name="Reily A."/>
            <person name="Remington K.A."/>
            <person name="Rieger T.T."/>
            <person name="Ritchie M.G."/>
            <person name="Robin C."/>
            <person name="Rogers Y.H."/>
            <person name="Rohde C."/>
            <person name="Rozas J."/>
            <person name="Rubenfield M.J."/>
            <person name="Ruiz A."/>
            <person name="Russo S."/>
            <person name="Salzberg S.L."/>
            <person name="Sanchez-Gracia A."/>
            <person name="Saranga D.J."/>
            <person name="Sato H."/>
            <person name="Schaeffer S.W."/>
            <person name="Schatz M.C."/>
            <person name="Schlenke T."/>
            <person name="Schwartz R."/>
            <person name="Segarra C."/>
            <person name="Singh R.S."/>
            <person name="Sirot L."/>
            <person name="Sirota M."/>
            <person name="Sisneros N.B."/>
            <person name="Smith C.D."/>
            <person name="Smith T.F."/>
            <person name="Spieth J."/>
            <person name="Stage D.E."/>
            <person name="Stark A."/>
            <person name="Stephan W."/>
            <person name="Strausberg R.L."/>
            <person name="Strempel S."/>
            <person name="Sturgill D."/>
            <person name="Sutton G."/>
            <person name="Sutton G.G."/>
            <person name="Tao W."/>
            <person name="Teichmann S."/>
            <person name="Tobari Y.N."/>
            <person name="Tomimura Y."/>
            <person name="Tsolas J.M."/>
            <person name="Valente V.L."/>
            <person name="Venter E."/>
            <person name="Venter J.C."/>
            <person name="Vicario S."/>
            <person name="Vieira F.G."/>
            <person name="Vilella A.J."/>
            <person name="Villasante A."/>
            <person name="Walenz B."/>
            <person name="Wang J."/>
            <person name="Wasserman M."/>
            <person name="Watts T."/>
            <person name="Wilson D."/>
            <person name="Wilson R.K."/>
            <person name="Wing R.A."/>
            <person name="Wolfner M.F."/>
            <person name="Wong A."/>
            <person name="Wong G.K."/>
            <person name="Wu C.I."/>
            <person name="Wu G."/>
            <person name="Yamamoto D."/>
            <person name="Yang H.P."/>
            <person name="Yang S.P."/>
            <person name="Yorke J.A."/>
            <person name="Yoshida K."/>
            <person name="Zdobnov E."/>
            <person name="Zhang P."/>
            <person name="Zhang Y."/>
            <person name="Zimin A.V."/>
            <person name="Baldwin J."/>
            <person name="Abdouelleil A."/>
            <person name="Abdulkadir J."/>
            <person name="Abebe A."/>
            <person name="Abera B."/>
            <person name="Abreu J."/>
            <person name="Acer S.C."/>
            <person name="Aftuck L."/>
            <person name="Alexander A."/>
            <person name="An P."/>
            <person name="Anderson E."/>
            <person name="Anderson S."/>
            <person name="Arachi H."/>
            <person name="Azer M."/>
            <person name="Bachantsang P."/>
            <person name="Barry A."/>
            <person name="Bayul T."/>
            <person name="Berlin A."/>
            <person name="Bessette D."/>
            <person name="Bloom T."/>
            <person name="Blye J."/>
            <person name="Boguslavskiy L."/>
            <person name="Bonnet C."/>
            <person name="Boukhgalter B."/>
            <person name="Bourzgui I."/>
            <person name="Brown A."/>
            <person name="Cahill P."/>
            <person name="Channer S."/>
            <person name="Cheshatsang Y."/>
            <person name="Chuda L."/>
            <person name="Citroen M."/>
            <person name="Collymore A."/>
            <person name="Cooke P."/>
            <person name="Costello M."/>
            <person name="D'Aco K."/>
            <person name="Daza R."/>
            <person name="De Haan G."/>
            <person name="DeGray S."/>
            <person name="DeMaso C."/>
            <person name="Dhargay N."/>
            <person name="Dooley K."/>
            <person name="Dooley E."/>
            <person name="Doricent M."/>
            <person name="Dorje P."/>
            <person name="Dorjee K."/>
            <person name="Dupes A."/>
            <person name="Elong R."/>
            <person name="Falk J."/>
            <person name="Farina A."/>
            <person name="Faro S."/>
            <person name="Ferguson D."/>
            <person name="Fisher S."/>
            <person name="Foley C.D."/>
            <person name="Franke A."/>
            <person name="Friedrich D."/>
            <person name="Gadbois L."/>
            <person name="Gearin G."/>
            <person name="Gearin C.R."/>
            <person name="Giannoukos G."/>
            <person name="Goode T."/>
            <person name="Graham J."/>
            <person name="Grandbois E."/>
            <person name="Grewal S."/>
            <person name="Gyaltsen K."/>
            <person name="Hafez N."/>
            <person name="Hagos B."/>
            <person name="Hall J."/>
            <person name="Henson C."/>
            <person name="Hollinger A."/>
            <person name="Honan T."/>
            <person name="Huard M.D."/>
            <person name="Hughes L."/>
            <person name="Hurhula B."/>
            <person name="Husby M.E."/>
            <person name="Kamat A."/>
            <person name="Kanga B."/>
            <person name="Kashin S."/>
            <person name="Khazanovich D."/>
            <person name="Kisner P."/>
            <person name="Lance K."/>
            <person name="Lara M."/>
            <person name="Lee W."/>
            <person name="Lennon N."/>
            <person name="Letendre F."/>
            <person name="LeVine R."/>
            <person name="Lipovsky A."/>
            <person name="Liu X."/>
            <person name="Liu J."/>
            <person name="Liu S."/>
            <person name="Lokyitsang T."/>
            <person name="Lokyitsang Y."/>
            <person name="Lubonja R."/>
            <person name="Lui A."/>
            <person name="MacDonald P."/>
            <person name="Magnisalis V."/>
            <person name="Maru K."/>
            <person name="Matthews C."/>
            <person name="McCusker W."/>
            <person name="McDonough S."/>
            <person name="Mehta T."/>
            <person name="Meldrim J."/>
            <person name="Meneus L."/>
            <person name="Mihai O."/>
            <person name="Mihalev A."/>
            <person name="Mihova T."/>
            <person name="Mittelman R."/>
            <person name="Mlenga V."/>
            <person name="Montmayeur A."/>
            <person name="Mulrain L."/>
            <person name="Navidi A."/>
            <person name="Naylor J."/>
            <person name="Negash T."/>
            <person name="Nguyen T."/>
            <person name="Nguyen N."/>
            <person name="Nicol R."/>
            <person name="Norbu C."/>
            <person name="Norbu N."/>
            <person name="Novod N."/>
            <person name="O'Neill B."/>
            <person name="Osman S."/>
            <person name="Markiewicz E."/>
            <person name="Oyono O.L."/>
            <person name="Patti C."/>
            <person name="Phunkhang P."/>
            <person name="Pierre F."/>
            <person name="Priest M."/>
            <person name="Raghuraman S."/>
            <person name="Rege F."/>
            <person name="Reyes R."/>
            <person name="Rise C."/>
            <person name="Rogov P."/>
            <person name="Ross K."/>
            <person name="Ryan E."/>
            <person name="Settipalli S."/>
            <person name="Shea T."/>
            <person name="Sherpa N."/>
            <person name="Shi L."/>
            <person name="Shih D."/>
            <person name="Sparrow T."/>
            <person name="Spaulding J."/>
            <person name="Stalker J."/>
            <person name="Stange-Thomann N."/>
            <person name="Stavropoulos S."/>
            <person name="Stone C."/>
            <person name="Strader C."/>
            <person name="Tesfaye S."/>
            <person name="Thomson T."/>
            <person name="Thoulutsang Y."/>
            <person name="Thoulutsang D."/>
            <person name="Topham K."/>
            <person name="Topping I."/>
            <person name="Tsamla T."/>
            <person name="Vassiliev H."/>
            <person name="Vo A."/>
            <person name="Wangchuk T."/>
            <person name="Wangdi T."/>
            <person name="Weiand M."/>
            <person name="Wilkinson J."/>
            <person name="Wilson A."/>
            <person name="Yadav S."/>
            <person name="Young G."/>
            <person name="Yu Q."/>
            <person name="Zembek L."/>
            <person name="Zhong D."/>
            <person name="Zimmer A."/>
            <person name="Zwirko Z."/>
            <person name="Jaffe D.B."/>
            <person name="Alvarez P."/>
            <person name="Brockman W."/>
            <person name="Butler J."/>
            <person name="Chin C."/>
            <person name="Gnerre S."/>
            <person name="Grabherr M."/>
            <person name="Kleber M."/>
            <person name="Mauceli E."/>
            <person name="MacCallum I."/>
        </authorList>
    </citation>
    <scope>NUCLEOTIDE SEQUENCE [LARGE SCALE GENOMIC DNA]</scope>
    <source>
        <strain evidence="7">Tucson 15081-1352.22</strain>
    </source>
</reference>
<dbReference type="KEGG" id="dmo:Dmoj_GI24433"/>
<dbReference type="SMR" id="A0A0Q9X952"/>
<dbReference type="Pfam" id="PF00640">
    <property type="entry name" value="PID"/>
    <property type="match status" value="1"/>
</dbReference>
<dbReference type="PANTHER" id="PTHR24174:SF1">
    <property type="entry name" value="IP14385P"/>
    <property type="match status" value="1"/>
</dbReference>
<evidence type="ECO:0000256" key="3">
    <source>
        <dbReference type="PROSITE-ProRule" id="PRU00023"/>
    </source>
</evidence>
<feature type="region of interest" description="Disordered" evidence="4">
    <location>
        <begin position="340"/>
        <end position="387"/>
    </location>
</feature>
<evidence type="ECO:0000313" key="6">
    <source>
        <dbReference type="EMBL" id="KRG01182.1"/>
    </source>
</evidence>
<feature type="repeat" description="ANK" evidence="3">
    <location>
        <begin position="70"/>
        <end position="102"/>
    </location>
</feature>
<dbReference type="PRINTS" id="PR01415">
    <property type="entry name" value="ANKYRIN"/>
</dbReference>
<feature type="repeat" description="ANK" evidence="3">
    <location>
        <begin position="262"/>
        <end position="294"/>
    </location>
</feature>
<dbReference type="CDD" id="cd01274">
    <property type="entry name" value="PTB_Anks"/>
    <property type="match status" value="1"/>
</dbReference>
<dbReference type="AlphaFoldDB" id="A0A0Q9X952"/>
<feature type="compositionally biased region" description="Acidic residues" evidence="4">
    <location>
        <begin position="682"/>
        <end position="697"/>
    </location>
</feature>
<feature type="region of interest" description="Disordered" evidence="4">
    <location>
        <begin position="674"/>
        <end position="713"/>
    </location>
</feature>
<dbReference type="SMART" id="SM00248">
    <property type="entry name" value="ANK"/>
    <property type="match status" value="6"/>
</dbReference>
<dbReference type="SUPFAM" id="SSF50729">
    <property type="entry name" value="PH domain-like"/>
    <property type="match status" value="1"/>
</dbReference>
<feature type="domain" description="PID" evidence="5">
    <location>
        <begin position="751"/>
        <end position="896"/>
    </location>
</feature>
<dbReference type="InterPro" id="IPR011993">
    <property type="entry name" value="PH-like_dom_sf"/>
</dbReference>